<name>A0AAV0Z6B0_VICFA</name>
<keyword evidence="2" id="KW-1185">Reference proteome</keyword>
<dbReference type="EMBL" id="OX451735">
    <property type="protein sequence ID" value="CAI8594026.1"/>
    <property type="molecule type" value="Genomic_DNA"/>
</dbReference>
<accession>A0AAV0Z6B0</accession>
<sequence length="111" mass="12586">MAYKMVHHLTHASELPHLDCMRHKQEVIIEGLVDGQSGCPPNMDPPIVVQKKILKKNSDYGMIGILYHNSRVLIHQKLDVMLGEAEIGVKKSCCRLYRKIYVSSIALHNIP</sequence>
<evidence type="ECO:0000313" key="2">
    <source>
        <dbReference type="Proteomes" id="UP001157006"/>
    </source>
</evidence>
<dbReference type="AlphaFoldDB" id="A0AAV0Z6B0"/>
<reference evidence="1 2" key="1">
    <citation type="submission" date="2023-01" db="EMBL/GenBank/DDBJ databases">
        <authorList>
            <person name="Kreplak J."/>
        </authorList>
    </citation>
    <scope>NUCLEOTIDE SEQUENCE [LARGE SCALE GENOMIC DNA]</scope>
</reference>
<organism evidence="1 2">
    <name type="scientific">Vicia faba</name>
    <name type="common">Broad bean</name>
    <name type="synonym">Faba vulgaris</name>
    <dbReference type="NCBI Taxonomy" id="3906"/>
    <lineage>
        <taxon>Eukaryota</taxon>
        <taxon>Viridiplantae</taxon>
        <taxon>Streptophyta</taxon>
        <taxon>Embryophyta</taxon>
        <taxon>Tracheophyta</taxon>
        <taxon>Spermatophyta</taxon>
        <taxon>Magnoliopsida</taxon>
        <taxon>eudicotyledons</taxon>
        <taxon>Gunneridae</taxon>
        <taxon>Pentapetalae</taxon>
        <taxon>rosids</taxon>
        <taxon>fabids</taxon>
        <taxon>Fabales</taxon>
        <taxon>Fabaceae</taxon>
        <taxon>Papilionoideae</taxon>
        <taxon>50 kb inversion clade</taxon>
        <taxon>NPAAA clade</taxon>
        <taxon>Hologalegina</taxon>
        <taxon>IRL clade</taxon>
        <taxon>Fabeae</taxon>
        <taxon>Vicia</taxon>
    </lineage>
</organism>
<gene>
    <name evidence="1" type="ORF">VFH_I120080</name>
</gene>
<evidence type="ECO:0000313" key="1">
    <source>
        <dbReference type="EMBL" id="CAI8594026.1"/>
    </source>
</evidence>
<proteinExistence type="predicted"/>
<dbReference type="Proteomes" id="UP001157006">
    <property type="component" value="Chromosome 1S"/>
</dbReference>
<protein>
    <submittedName>
        <fullName evidence="1">Uncharacterized protein</fullName>
    </submittedName>
</protein>